<evidence type="ECO:0000313" key="1">
    <source>
        <dbReference type="EMBL" id="TPP58867.1"/>
    </source>
</evidence>
<keyword evidence="2" id="KW-1185">Reference proteome</keyword>
<dbReference type="AlphaFoldDB" id="A0A504YLL2"/>
<dbReference type="OrthoDB" id="6247204at2759"/>
<name>A0A504YLL2_FASGI</name>
<protein>
    <submittedName>
        <fullName evidence="1">Uncharacterized protein</fullName>
    </submittedName>
</protein>
<sequence>MDDTFKFEDDLFEERALSIKEDIPYSPLCSGNLEFLKAHDVESQKAACNWFYLHGRYNECLEQADLLLSAHAEDNGGFVKKSYLDCKIRCCLRLGARDSLASLLSEHALAIVSREDLLSHFVLHQDYSRQTGDNRTLLQILQYLILFLPLGCVSEKFHQEWSVPPCQMAWWSQIADLWTKVQNSPIQYYPPWFTTVARVFANLTATETRVNSGSVDTIVNHRSEEPYENLARQILLQCSSEVALEVGATFPTSDCPLCIDMEGAARLARIFYERYVAPFETVLRTEC</sequence>
<organism evidence="1 2">
    <name type="scientific">Fasciola gigantica</name>
    <name type="common">Giant liver fluke</name>
    <dbReference type="NCBI Taxonomy" id="46835"/>
    <lineage>
        <taxon>Eukaryota</taxon>
        <taxon>Metazoa</taxon>
        <taxon>Spiralia</taxon>
        <taxon>Lophotrochozoa</taxon>
        <taxon>Platyhelminthes</taxon>
        <taxon>Trematoda</taxon>
        <taxon>Digenea</taxon>
        <taxon>Plagiorchiida</taxon>
        <taxon>Echinostomata</taxon>
        <taxon>Echinostomatoidea</taxon>
        <taxon>Fasciolidae</taxon>
        <taxon>Fasciola</taxon>
    </lineage>
</organism>
<dbReference type="Proteomes" id="UP000316759">
    <property type="component" value="Unassembled WGS sequence"/>
</dbReference>
<proteinExistence type="predicted"/>
<dbReference type="EMBL" id="SUNJ01011447">
    <property type="protein sequence ID" value="TPP58867.1"/>
    <property type="molecule type" value="Genomic_DNA"/>
</dbReference>
<gene>
    <name evidence="1" type="ORF">FGIG_05429</name>
</gene>
<reference evidence="1 2" key="1">
    <citation type="submission" date="2019-04" db="EMBL/GenBank/DDBJ databases">
        <title>Annotation for the trematode Fasciola gigantica.</title>
        <authorList>
            <person name="Choi Y.-J."/>
        </authorList>
    </citation>
    <scope>NUCLEOTIDE SEQUENCE [LARGE SCALE GENOMIC DNA]</scope>
    <source>
        <strain evidence="1">Uganda_cow_1</strain>
    </source>
</reference>
<evidence type="ECO:0000313" key="2">
    <source>
        <dbReference type="Proteomes" id="UP000316759"/>
    </source>
</evidence>
<accession>A0A504YLL2</accession>
<comment type="caution">
    <text evidence="1">The sequence shown here is derived from an EMBL/GenBank/DDBJ whole genome shotgun (WGS) entry which is preliminary data.</text>
</comment>